<dbReference type="SUPFAM" id="SSF46557">
    <property type="entry name" value="GreA transcript cleavage protein, N-terminal domain"/>
    <property type="match status" value="1"/>
</dbReference>
<dbReference type="OrthoDB" id="9808774at2"/>
<dbReference type="AlphaFoldDB" id="A0A449A6E2"/>
<dbReference type="HAMAP" id="MF_00105">
    <property type="entry name" value="GreA_GreB"/>
    <property type="match status" value="1"/>
</dbReference>
<comment type="function">
    <text evidence="6 8 9">Necessary for efficient RNA polymerase transcription elongation past template-encoded arresting sites. The arresting sites in DNA have the property of trapping a certain fraction of elongating RNA polymerases that pass through, resulting in locked ternary complexes. Cleavage of the nascent transcript by cleavage factors such as GreA or GreB allows the resumption of elongation from the new 3'terminus. GreA releases sequences of 2 to 3 nucleotides.</text>
</comment>
<evidence type="ECO:0000256" key="2">
    <source>
        <dbReference type="ARBA" id="ARBA00013729"/>
    </source>
</evidence>
<dbReference type="InterPro" id="IPR036953">
    <property type="entry name" value="GreA/GreB_C_sf"/>
</dbReference>
<keyword evidence="3 8" id="KW-0805">Transcription regulation</keyword>
<evidence type="ECO:0000256" key="6">
    <source>
        <dbReference type="ARBA" id="ARBA00024916"/>
    </source>
</evidence>
<comment type="similarity">
    <text evidence="1 8 9">Belongs to the GreA/GreB family.</text>
</comment>
<dbReference type="NCBIfam" id="NF001263">
    <property type="entry name" value="PRK00226.1-4"/>
    <property type="match status" value="1"/>
</dbReference>
<dbReference type="InterPro" id="IPR036805">
    <property type="entry name" value="Tscrpt_elong_fac_GreA/B_N_sf"/>
</dbReference>
<accession>A0A449A6E2</accession>
<dbReference type="NCBIfam" id="TIGR01462">
    <property type="entry name" value="greA"/>
    <property type="match status" value="1"/>
</dbReference>
<dbReference type="InterPro" id="IPR001437">
    <property type="entry name" value="Tscrpt_elong_fac_GreA/B_C"/>
</dbReference>
<keyword evidence="12" id="KW-0251">Elongation factor</keyword>
<dbReference type="GO" id="GO:0070063">
    <property type="term" value="F:RNA polymerase binding"/>
    <property type="evidence" value="ECO:0007669"/>
    <property type="project" value="InterPro"/>
</dbReference>
<reference evidence="12 13" key="1">
    <citation type="submission" date="2019-01" db="EMBL/GenBank/DDBJ databases">
        <authorList>
            <consortium name="Pathogen Informatics"/>
        </authorList>
    </citation>
    <scope>NUCLEOTIDE SEQUENCE [LARGE SCALE GENOMIC DNA]</scope>
    <source>
        <strain evidence="12 13">NCTC10166</strain>
    </source>
</reference>
<evidence type="ECO:0000313" key="12">
    <source>
        <dbReference type="EMBL" id="VEU59789.1"/>
    </source>
</evidence>
<dbReference type="GO" id="GO:0003746">
    <property type="term" value="F:translation elongation factor activity"/>
    <property type="evidence" value="ECO:0007669"/>
    <property type="project" value="UniProtKB-KW"/>
</dbReference>
<evidence type="ECO:0000259" key="10">
    <source>
        <dbReference type="Pfam" id="PF01272"/>
    </source>
</evidence>
<dbReference type="PANTHER" id="PTHR30437:SF4">
    <property type="entry name" value="TRANSCRIPTION ELONGATION FACTOR GREA"/>
    <property type="match status" value="1"/>
</dbReference>
<dbReference type="Proteomes" id="UP000289440">
    <property type="component" value="Chromosome"/>
</dbReference>
<dbReference type="PROSITE" id="PS00830">
    <property type="entry name" value="GREAB_2"/>
    <property type="match status" value="1"/>
</dbReference>
<dbReference type="Pfam" id="PF01272">
    <property type="entry name" value="GreA_GreB"/>
    <property type="match status" value="1"/>
</dbReference>
<proteinExistence type="inferred from homology"/>
<dbReference type="FunFam" id="1.10.287.180:FF:000001">
    <property type="entry name" value="Transcription elongation factor GreA"/>
    <property type="match status" value="1"/>
</dbReference>
<organism evidence="12 13">
    <name type="scientific">Mesomycoplasma neurolyticum</name>
    <dbReference type="NCBI Taxonomy" id="2120"/>
    <lineage>
        <taxon>Bacteria</taxon>
        <taxon>Bacillati</taxon>
        <taxon>Mycoplasmatota</taxon>
        <taxon>Mycoplasmoidales</taxon>
        <taxon>Metamycoplasmataceae</taxon>
        <taxon>Mesomycoplasma</taxon>
    </lineage>
</organism>
<dbReference type="InterPro" id="IPR022691">
    <property type="entry name" value="Tscrpt_elong_fac_GreA/B_N"/>
</dbReference>
<feature type="domain" description="Transcription elongation factor GreA/GreB N-terminal" evidence="11">
    <location>
        <begin position="9"/>
        <end position="78"/>
    </location>
</feature>
<keyword evidence="5 8" id="KW-0804">Transcription</keyword>
<dbReference type="Pfam" id="PF03449">
    <property type="entry name" value="GreA_GreB_N"/>
    <property type="match status" value="1"/>
</dbReference>
<feature type="domain" description="Transcription elongation factor GreA/GreB C-terminal" evidence="10">
    <location>
        <begin position="84"/>
        <end position="162"/>
    </location>
</feature>
<protein>
    <recommendedName>
        <fullName evidence="2 8">Transcription elongation factor GreA</fullName>
    </recommendedName>
    <alternativeName>
        <fullName evidence="7 8">Transcript cleavage factor GreA</fullName>
    </alternativeName>
</protein>
<dbReference type="SUPFAM" id="SSF54534">
    <property type="entry name" value="FKBP-like"/>
    <property type="match status" value="1"/>
</dbReference>
<evidence type="ECO:0000256" key="7">
    <source>
        <dbReference type="ARBA" id="ARBA00030776"/>
    </source>
</evidence>
<evidence type="ECO:0000256" key="1">
    <source>
        <dbReference type="ARBA" id="ARBA00008213"/>
    </source>
</evidence>
<evidence type="ECO:0000313" key="13">
    <source>
        <dbReference type="Proteomes" id="UP000289440"/>
    </source>
</evidence>
<dbReference type="GO" id="GO:0003677">
    <property type="term" value="F:DNA binding"/>
    <property type="evidence" value="ECO:0007669"/>
    <property type="project" value="UniProtKB-UniRule"/>
</dbReference>
<dbReference type="Gene3D" id="3.10.50.30">
    <property type="entry name" value="Transcription elongation factor, GreA/GreB, C-terminal domain"/>
    <property type="match status" value="1"/>
</dbReference>
<evidence type="ECO:0000256" key="3">
    <source>
        <dbReference type="ARBA" id="ARBA00023015"/>
    </source>
</evidence>
<dbReference type="Gene3D" id="1.10.287.180">
    <property type="entry name" value="Transcription elongation factor, GreA/GreB, N-terminal domain"/>
    <property type="match status" value="1"/>
</dbReference>
<dbReference type="GO" id="GO:0006354">
    <property type="term" value="P:DNA-templated transcription elongation"/>
    <property type="evidence" value="ECO:0007669"/>
    <property type="project" value="TreeGrafter"/>
</dbReference>
<dbReference type="RefSeq" id="WP_129720154.1">
    <property type="nucleotide sequence ID" value="NZ_LR214951.1"/>
</dbReference>
<keyword evidence="13" id="KW-1185">Reference proteome</keyword>
<gene>
    <name evidence="8 12" type="primary">greA</name>
    <name evidence="12" type="ORF">NCTC10166_00774</name>
</gene>
<dbReference type="PIRSF" id="PIRSF006092">
    <property type="entry name" value="GreA_GreB"/>
    <property type="match status" value="1"/>
</dbReference>
<evidence type="ECO:0000259" key="11">
    <source>
        <dbReference type="Pfam" id="PF03449"/>
    </source>
</evidence>
<evidence type="ECO:0000256" key="9">
    <source>
        <dbReference type="RuleBase" id="RU000556"/>
    </source>
</evidence>
<keyword evidence="12" id="KW-0648">Protein biosynthesis</keyword>
<name>A0A449A6E2_9BACT</name>
<evidence type="ECO:0000256" key="5">
    <source>
        <dbReference type="ARBA" id="ARBA00023163"/>
    </source>
</evidence>
<feature type="coiled-coil region" evidence="8">
    <location>
        <begin position="1"/>
        <end position="28"/>
    </location>
</feature>
<sequence length="163" mass="18463">MKSKNDEFLMSKERLEQLKNELDNLVKIERPKVIEEIKVARNQGDLSENAEYDAAREKQGIIEGRISELEYIIANSKVIQEVSTKNIVSIGSTVKIKILENTNLYSKDELEIKIVGSLDVDPFNHKISNLSPLANAILNHKVGDIVEVYAPTKYQVKIVKITK</sequence>
<dbReference type="PROSITE" id="PS00829">
    <property type="entry name" value="GREAB_1"/>
    <property type="match status" value="1"/>
</dbReference>
<dbReference type="InterPro" id="IPR018151">
    <property type="entry name" value="TF_GreA/GreB_CS"/>
</dbReference>
<evidence type="ECO:0000256" key="8">
    <source>
        <dbReference type="HAMAP-Rule" id="MF_00105"/>
    </source>
</evidence>
<dbReference type="InterPro" id="IPR006359">
    <property type="entry name" value="Tscrpt_elong_fac_GreA"/>
</dbReference>
<keyword evidence="4 8" id="KW-0238">DNA-binding</keyword>
<dbReference type="PANTHER" id="PTHR30437">
    <property type="entry name" value="TRANSCRIPTION ELONGATION FACTOR GREA"/>
    <property type="match status" value="1"/>
</dbReference>
<dbReference type="EMBL" id="LR214951">
    <property type="protein sequence ID" value="VEU59789.1"/>
    <property type="molecule type" value="Genomic_DNA"/>
</dbReference>
<keyword evidence="8" id="KW-0175">Coiled coil</keyword>
<dbReference type="InterPro" id="IPR023459">
    <property type="entry name" value="Tscrpt_elong_fac_GreA/B_fam"/>
</dbReference>
<dbReference type="InterPro" id="IPR028624">
    <property type="entry name" value="Tscrpt_elong_fac_GreA/B"/>
</dbReference>
<evidence type="ECO:0000256" key="4">
    <source>
        <dbReference type="ARBA" id="ARBA00023125"/>
    </source>
</evidence>
<dbReference type="KEGG" id="mnu:NCTC10166_00774"/>
<dbReference type="GO" id="GO:0032784">
    <property type="term" value="P:regulation of DNA-templated transcription elongation"/>
    <property type="evidence" value="ECO:0007669"/>
    <property type="project" value="UniProtKB-UniRule"/>
</dbReference>